<name>B9TPN1_RICCO</name>
<organism evidence="1 2">
    <name type="scientific">Ricinus communis</name>
    <name type="common">Castor bean</name>
    <dbReference type="NCBI Taxonomy" id="3988"/>
    <lineage>
        <taxon>Eukaryota</taxon>
        <taxon>Viridiplantae</taxon>
        <taxon>Streptophyta</taxon>
        <taxon>Embryophyta</taxon>
        <taxon>Tracheophyta</taxon>
        <taxon>Spermatophyta</taxon>
        <taxon>Magnoliopsida</taxon>
        <taxon>eudicotyledons</taxon>
        <taxon>Gunneridae</taxon>
        <taxon>Pentapetalae</taxon>
        <taxon>rosids</taxon>
        <taxon>fabids</taxon>
        <taxon>Malpighiales</taxon>
        <taxon>Euphorbiaceae</taxon>
        <taxon>Acalyphoideae</taxon>
        <taxon>Acalypheae</taxon>
        <taxon>Ricinus</taxon>
    </lineage>
</organism>
<feature type="non-terminal residue" evidence="1">
    <location>
        <position position="1"/>
    </location>
</feature>
<keyword evidence="2" id="KW-1185">Reference proteome</keyword>
<dbReference type="Proteomes" id="UP000008311">
    <property type="component" value="Unassembled WGS sequence"/>
</dbReference>
<reference evidence="2" key="1">
    <citation type="journal article" date="2010" name="Nat. Biotechnol.">
        <title>Draft genome sequence of the oilseed species Ricinus communis.</title>
        <authorList>
            <person name="Chan A.P."/>
            <person name="Crabtree J."/>
            <person name="Zhao Q."/>
            <person name="Lorenzi H."/>
            <person name="Orvis J."/>
            <person name="Puiu D."/>
            <person name="Melake-Berhan A."/>
            <person name="Jones K.M."/>
            <person name="Redman J."/>
            <person name="Chen G."/>
            <person name="Cahoon E.B."/>
            <person name="Gedil M."/>
            <person name="Stanke M."/>
            <person name="Haas B.J."/>
            <person name="Wortman J.R."/>
            <person name="Fraser-Liggett C.M."/>
            <person name="Ravel J."/>
            <person name="Rabinowicz P.D."/>
        </authorList>
    </citation>
    <scope>NUCLEOTIDE SEQUENCE [LARGE SCALE GENOMIC DNA]</scope>
    <source>
        <strain evidence="2">cv. Hale</strain>
    </source>
</reference>
<evidence type="ECO:0000313" key="2">
    <source>
        <dbReference type="Proteomes" id="UP000008311"/>
    </source>
</evidence>
<dbReference type="EMBL" id="EQ996213">
    <property type="protein sequence ID" value="EEF22184.1"/>
    <property type="molecule type" value="Genomic_DNA"/>
</dbReference>
<evidence type="ECO:0000313" key="1">
    <source>
        <dbReference type="EMBL" id="EEF22184.1"/>
    </source>
</evidence>
<dbReference type="InParanoid" id="B9TPN1"/>
<protein>
    <submittedName>
        <fullName evidence="1">Uncharacterized protein</fullName>
    </submittedName>
</protein>
<sequence length="165" mass="17976">VRLGIDAFQIAADGHRLGDRRPVVHLQGRHVGQAGPGHVVGRAVLAGEDVDLDDLDVLDPLLGHEPPHPPGIGRTPAVIELQRKILPVLAGRIIGFRSGRKEPYSPNSTRGIRPISEPVRQVARKPAIIAFHTRLSTSWRRWGTSTEKPATFMPTEPMLAKPQSA</sequence>
<gene>
    <name evidence="1" type="ORF">RCOM_1962490</name>
</gene>
<proteinExistence type="predicted"/>
<accession>B9TPN1</accession>
<dbReference type="AlphaFoldDB" id="B9TPN1"/>